<comment type="caution">
    <text evidence="2">The sequence shown here is derived from an EMBL/GenBank/DDBJ whole genome shotgun (WGS) entry which is preliminary data.</text>
</comment>
<dbReference type="AlphaFoldDB" id="A0A2H6K6Q4"/>
<proteinExistence type="predicted"/>
<protein>
    <submittedName>
        <fullName evidence="2">Precorrin 6A synthase, putative</fullName>
    </submittedName>
</protein>
<evidence type="ECO:0000313" key="2">
    <source>
        <dbReference type="EMBL" id="GBE58658.1"/>
    </source>
</evidence>
<dbReference type="VEuPathDB" id="PiroplasmaDB:BOVATA_001510"/>
<accession>A0A2H6K6Q4</accession>
<dbReference type="Proteomes" id="UP000236319">
    <property type="component" value="Unassembled WGS sequence"/>
</dbReference>
<organism evidence="2 3">
    <name type="scientific">Babesia ovata</name>
    <dbReference type="NCBI Taxonomy" id="189622"/>
    <lineage>
        <taxon>Eukaryota</taxon>
        <taxon>Sar</taxon>
        <taxon>Alveolata</taxon>
        <taxon>Apicomplexa</taxon>
        <taxon>Aconoidasida</taxon>
        <taxon>Piroplasmida</taxon>
        <taxon>Babesiidae</taxon>
        <taxon>Babesia</taxon>
    </lineage>
</organism>
<gene>
    <name evidence="2" type="ORF">BOVATA_001510</name>
</gene>
<feature type="region of interest" description="Disordered" evidence="1">
    <location>
        <begin position="96"/>
        <end position="116"/>
    </location>
</feature>
<dbReference type="RefSeq" id="XP_028864901.1">
    <property type="nucleotide sequence ID" value="XM_029009068.1"/>
</dbReference>
<dbReference type="OrthoDB" id="10685211at2759"/>
<reference evidence="2 3" key="1">
    <citation type="journal article" date="2017" name="BMC Genomics">
        <title>Whole-genome assembly of Babesia ovata and comparative genomics between closely related pathogens.</title>
        <authorList>
            <person name="Yamagishi J."/>
            <person name="Asada M."/>
            <person name="Hakimi H."/>
            <person name="Tanaka T.Q."/>
            <person name="Sugimoto C."/>
            <person name="Kawazu S."/>
        </authorList>
    </citation>
    <scope>NUCLEOTIDE SEQUENCE [LARGE SCALE GENOMIC DNA]</scope>
    <source>
        <strain evidence="2 3">Miyake</strain>
    </source>
</reference>
<dbReference type="GeneID" id="39872428"/>
<keyword evidence="3" id="KW-1185">Reference proteome</keyword>
<name>A0A2H6K6Q4_9APIC</name>
<evidence type="ECO:0000256" key="1">
    <source>
        <dbReference type="SAM" id="MobiDB-lite"/>
    </source>
</evidence>
<feature type="compositionally biased region" description="Basic and acidic residues" evidence="1">
    <location>
        <begin position="100"/>
        <end position="116"/>
    </location>
</feature>
<evidence type="ECO:0000313" key="3">
    <source>
        <dbReference type="Proteomes" id="UP000236319"/>
    </source>
</evidence>
<dbReference type="EMBL" id="BDSA01000001">
    <property type="protein sequence ID" value="GBE58658.1"/>
    <property type="molecule type" value="Genomic_DNA"/>
</dbReference>
<sequence>MLREVLLEIAIEPRRIGDVLVEAEYHDGVQLRPQHDGDLLALVDLLLELEDVHVHDDRVYPRRGIERPDRDFARTQIFYGVGEQKVRFVVHGKMGEDDDVGHNGHHGADEQHDARASHEAEVQHRLIVPDLVVLPVIEVVPPGVLALLSGRGLLSFRRGELELETKGQRRRSSSLGEPPTATAAVVTALVGDSVLHIVNRDAPVVSLGLFLLLPPVQEVQPLQAVLDQQDDFGPFATPQHHAGHEHGDIYGYDDNEVPQGALHGCGRSGAGGVRAAIRAAVLRFMRRQLPPMSAFWRKGNFV</sequence>